<sequence length="261" mass="29504">MPYLSVRNWISSNEQQLERITLLDLPLEASMRGYQAVEICHFHFPSIQTSYLLRLKHAFLDSGISFDTLLLDYGDLSSDDRIKAKADFRYICEWIEIASIAGAKQIRIIAGEALATDKAAMQRVARCLMELDEYAAMLETKVVLENFKTLTSSGDSCLRLLGQTNFQLPFITDFGNFSGKNKYKDLTMTVPFSVSIHAKPQYDENGQLDENDFMQCMEIARSAGYDGSYVLIHEGSGDAWMALEKVKHLVMPFLAPTILEQ</sequence>
<evidence type="ECO:0000259" key="1">
    <source>
        <dbReference type="Pfam" id="PF01261"/>
    </source>
</evidence>
<dbReference type="AlphaFoldDB" id="A0A7W5G9N2"/>
<dbReference type="InterPro" id="IPR013022">
    <property type="entry name" value="Xyl_isomerase-like_TIM-brl"/>
</dbReference>
<keyword evidence="3" id="KW-1185">Reference proteome</keyword>
<dbReference type="Gene3D" id="3.20.20.150">
    <property type="entry name" value="Divalent-metal-dependent TIM barrel enzymes"/>
    <property type="match status" value="1"/>
</dbReference>
<name>A0A7W5G9N2_9BACL</name>
<comment type="caution">
    <text evidence="2">The sequence shown here is derived from an EMBL/GenBank/DDBJ whole genome shotgun (WGS) entry which is preliminary data.</text>
</comment>
<protein>
    <recommendedName>
        <fullName evidence="1">Xylose isomerase-like TIM barrel domain-containing protein</fullName>
    </recommendedName>
</protein>
<evidence type="ECO:0000313" key="3">
    <source>
        <dbReference type="Proteomes" id="UP000518605"/>
    </source>
</evidence>
<accession>A0A7W5G9N2</accession>
<dbReference type="SUPFAM" id="SSF51658">
    <property type="entry name" value="Xylose isomerase-like"/>
    <property type="match status" value="1"/>
</dbReference>
<reference evidence="2 3" key="1">
    <citation type="submission" date="2020-08" db="EMBL/GenBank/DDBJ databases">
        <title>Genomic Encyclopedia of Type Strains, Phase III (KMG-III): the genomes of soil and plant-associated and newly described type strains.</title>
        <authorList>
            <person name="Whitman W."/>
        </authorList>
    </citation>
    <scope>NUCLEOTIDE SEQUENCE [LARGE SCALE GENOMIC DNA]</scope>
    <source>
        <strain evidence="2 3">CECT 8234</strain>
    </source>
</reference>
<evidence type="ECO:0000313" key="2">
    <source>
        <dbReference type="EMBL" id="MBB3151826.1"/>
    </source>
</evidence>
<dbReference type="RefSeq" id="WP_183561128.1">
    <property type="nucleotide sequence ID" value="NZ_CBCSLB010000008.1"/>
</dbReference>
<organism evidence="2 3">
    <name type="scientific">Paenibacillus endophyticus</name>
    <dbReference type="NCBI Taxonomy" id="1294268"/>
    <lineage>
        <taxon>Bacteria</taxon>
        <taxon>Bacillati</taxon>
        <taxon>Bacillota</taxon>
        <taxon>Bacilli</taxon>
        <taxon>Bacillales</taxon>
        <taxon>Paenibacillaceae</taxon>
        <taxon>Paenibacillus</taxon>
    </lineage>
</organism>
<dbReference type="Proteomes" id="UP000518605">
    <property type="component" value="Unassembled WGS sequence"/>
</dbReference>
<dbReference type="InterPro" id="IPR036237">
    <property type="entry name" value="Xyl_isomerase-like_sf"/>
</dbReference>
<dbReference type="EMBL" id="JACHXW010000004">
    <property type="protein sequence ID" value="MBB3151826.1"/>
    <property type="molecule type" value="Genomic_DNA"/>
</dbReference>
<proteinExistence type="predicted"/>
<feature type="domain" description="Xylose isomerase-like TIM barrel" evidence="1">
    <location>
        <begin position="31"/>
        <end position="231"/>
    </location>
</feature>
<gene>
    <name evidence="2" type="ORF">FHS16_001872</name>
</gene>
<dbReference type="Pfam" id="PF01261">
    <property type="entry name" value="AP_endonuc_2"/>
    <property type="match status" value="1"/>
</dbReference>